<organism evidence="6 7">
    <name type="scientific">Musa troglodytarum</name>
    <name type="common">fe'i banana</name>
    <dbReference type="NCBI Taxonomy" id="320322"/>
    <lineage>
        <taxon>Eukaryota</taxon>
        <taxon>Viridiplantae</taxon>
        <taxon>Streptophyta</taxon>
        <taxon>Embryophyta</taxon>
        <taxon>Tracheophyta</taxon>
        <taxon>Spermatophyta</taxon>
        <taxon>Magnoliopsida</taxon>
        <taxon>Liliopsida</taxon>
        <taxon>Zingiberales</taxon>
        <taxon>Musaceae</taxon>
        <taxon>Musa</taxon>
    </lineage>
</organism>
<dbReference type="InterPro" id="IPR003406">
    <property type="entry name" value="Glyco_trans_14"/>
</dbReference>
<keyword evidence="2" id="KW-0328">Glycosyltransferase</keyword>
<dbReference type="Pfam" id="PF02485">
    <property type="entry name" value="Branch"/>
    <property type="match status" value="2"/>
</dbReference>
<dbReference type="GO" id="GO:0016020">
    <property type="term" value="C:membrane"/>
    <property type="evidence" value="ECO:0007669"/>
    <property type="project" value="UniProtKB-SubCell"/>
</dbReference>
<name>A0A9E7JQ99_9LILI</name>
<gene>
    <name evidence="6" type="ORF">MUK42_28745</name>
</gene>
<accession>A0A9E7JQ99</accession>
<dbReference type="InterPro" id="IPR044174">
    <property type="entry name" value="BC10-like"/>
</dbReference>
<evidence type="ECO:0000256" key="4">
    <source>
        <dbReference type="ARBA" id="ARBA00023136"/>
    </source>
</evidence>
<reference evidence="6" key="1">
    <citation type="submission" date="2022-05" db="EMBL/GenBank/DDBJ databases">
        <title>The Musa troglodytarum L. genome provides insights into the mechanism of non-climacteric behaviour and enrichment of carotenoids.</title>
        <authorList>
            <person name="Wang J."/>
        </authorList>
    </citation>
    <scope>NUCLEOTIDE SEQUENCE</scope>
    <source>
        <tissue evidence="6">Leaf</tissue>
    </source>
</reference>
<dbReference type="PANTHER" id="PTHR31042:SF122">
    <property type="entry name" value="CORE-2_I-BRANCHING ENZYME"/>
    <property type="match status" value="1"/>
</dbReference>
<dbReference type="GO" id="GO:0016757">
    <property type="term" value="F:glycosyltransferase activity"/>
    <property type="evidence" value="ECO:0007669"/>
    <property type="project" value="UniProtKB-KW"/>
</dbReference>
<evidence type="ECO:0000313" key="6">
    <source>
        <dbReference type="EMBL" id="URD88784.1"/>
    </source>
</evidence>
<evidence type="ECO:0000256" key="1">
    <source>
        <dbReference type="ARBA" id="ARBA00004606"/>
    </source>
</evidence>
<keyword evidence="3" id="KW-0808">Transferase</keyword>
<dbReference type="AlphaFoldDB" id="A0A9E7JQ99"/>
<evidence type="ECO:0000256" key="2">
    <source>
        <dbReference type="ARBA" id="ARBA00022676"/>
    </source>
</evidence>
<sequence>MSIATTSMDDERLWSWRFKPREDDDDSMAYQPPADLMHNMSDGELFQRAMDVSRLSRHRLGMAPKIAFMFLTKGDLPLSPLWEKYFAGHSGLYSIYIHPRPSYHADNTSSSVFYRRQIPSKAVSWGSLSLVNAERRLLANALLDLSNERFVLLSESCIPLFNFSFTYQHLMSSRYSFVDAFDEPGPAARGRYQPKLAPEINVTEWRKGAQWFEASRQVAVIVVNETHYYAKFDELRDVMYLQDEHYIPTILTIKAPHLIANRTLAWAYWTGGVHPVTFGKDDVSDGFLRKINQEKNCSYNDQPSTVCYLFARKFAPSALEPLLKLAPTSLGFGSSVHVCKEDGVRFLDLGRKQCRVCSSEEVTVLVKVFALLLLLVVTVSVLGTSAGQQLWSWNSAMGEEEDSMISQPPINLTHSMSDDELFRRAVNVSMMGRYRRSRVSTPKIAFMFLAGGGLPLSPLWEKYFEGHRELYSVYVHSHPSYQPDYPSSSVFYKRQIPSQVLAWGGLSMVDAERRLLVNALLDVSNQRFVLLSETCIPLFDFSFTYRYLMRSKYSFVETFDDPGPGARGRYDPKLQPEISIQQWRKGTQWFEVSRQVAVVIVNETACYARFHELGGGVIVPDEHYIPTVLTITAPHLIANRSLTWTMWKKDHKGHPATFGKDDINGTFPEQINRDRNCSYNDRPSAICFLFARKFATSALEPLLELASAYPGSVRSRTDAEGSES</sequence>
<dbReference type="EMBL" id="CP097504">
    <property type="protein sequence ID" value="URD88784.1"/>
    <property type="molecule type" value="Genomic_DNA"/>
</dbReference>
<keyword evidence="7" id="KW-1185">Reference proteome</keyword>
<evidence type="ECO:0000256" key="3">
    <source>
        <dbReference type="ARBA" id="ARBA00022679"/>
    </source>
</evidence>
<protein>
    <submittedName>
        <fullName evidence="6">Core-2/I-Branching enzyme</fullName>
    </submittedName>
</protein>
<comment type="subcellular location">
    <subcellularLocation>
        <location evidence="1">Membrane</location>
        <topology evidence="1">Single-pass type II membrane protein</topology>
    </subcellularLocation>
</comment>
<evidence type="ECO:0000313" key="7">
    <source>
        <dbReference type="Proteomes" id="UP001055439"/>
    </source>
</evidence>
<proteinExistence type="predicted"/>
<dbReference type="PANTHER" id="PTHR31042">
    <property type="entry name" value="CORE-2/I-BRANCHING BETA-1,6-N-ACETYLGLUCOSAMINYLTRANSFERASE FAMILY PROTEIN-RELATED"/>
    <property type="match status" value="1"/>
</dbReference>
<dbReference type="Proteomes" id="UP001055439">
    <property type="component" value="Chromosome 2"/>
</dbReference>
<keyword evidence="5" id="KW-0325">Glycoprotein</keyword>
<dbReference type="OrthoDB" id="747298at2759"/>
<evidence type="ECO:0000256" key="5">
    <source>
        <dbReference type="ARBA" id="ARBA00023180"/>
    </source>
</evidence>
<keyword evidence="4" id="KW-0472">Membrane</keyword>